<feature type="region of interest" description="Disordered" evidence="1">
    <location>
        <begin position="123"/>
        <end position="161"/>
    </location>
</feature>
<reference evidence="2" key="1">
    <citation type="submission" date="2007-04" db="EMBL/GenBank/DDBJ databases">
        <authorList>
            <consortium name="The Broad Institute Genome Sequencing Platform"/>
            <person name="Birren B."/>
            <person name="Lander E."/>
            <person name="Galagan J."/>
            <person name="Nusbaum C."/>
            <person name="Devon K."/>
            <person name="Ma L.-J."/>
            <person name="Jaffe D."/>
            <person name="Butler J."/>
            <person name="Alvarez P."/>
            <person name="Gnerre S."/>
            <person name="Grabherr M."/>
            <person name="Kleber M."/>
            <person name="Mauceli E."/>
            <person name="Brockman W."/>
            <person name="MacCallum I.A."/>
            <person name="Young S."/>
            <person name="LaButti K."/>
            <person name="DeCaprio D."/>
            <person name="Crawford M."/>
            <person name="Koehrsen M."/>
            <person name="Engels R."/>
            <person name="Montgomery P."/>
            <person name="Pearson M."/>
            <person name="Howarth C."/>
            <person name="Larson L."/>
            <person name="White J."/>
            <person name="O'Leary S."/>
            <person name="Kodira C."/>
            <person name="Zeng Q."/>
            <person name="Yandava C."/>
            <person name="Alvarado L."/>
            <person name="Kistler C."/>
            <person name="Shim W.-B."/>
            <person name="Kang S."/>
            <person name="Woloshuk C."/>
        </authorList>
    </citation>
    <scope>NUCLEOTIDE SEQUENCE</scope>
    <source>
        <strain evidence="2">4287</strain>
    </source>
</reference>
<gene>
    <name evidence="2" type="ORF">FOXG_21042</name>
</gene>
<proteinExistence type="predicted"/>
<dbReference type="AlphaFoldDB" id="A0A0J9VTB3"/>
<name>A0A0J9VTB3_FUSO4</name>
<reference evidence="2" key="2">
    <citation type="journal article" date="2010" name="Nature">
        <title>Comparative genomics reveals mobile pathogenicity chromosomes in Fusarium.</title>
        <authorList>
            <person name="Ma L.J."/>
            <person name="van der Does H.C."/>
            <person name="Borkovich K.A."/>
            <person name="Coleman J.J."/>
            <person name="Daboussi M.J."/>
            <person name="Di Pietro A."/>
            <person name="Dufresne M."/>
            <person name="Freitag M."/>
            <person name="Grabherr M."/>
            <person name="Henrissat B."/>
            <person name="Houterman P.M."/>
            <person name="Kang S."/>
            <person name="Shim W.B."/>
            <person name="Woloshuk C."/>
            <person name="Xie X."/>
            <person name="Xu J.R."/>
            <person name="Antoniw J."/>
            <person name="Baker S.E."/>
            <person name="Bluhm B.H."/>
            <person name="Breakspear A."/>
            <person name="Brown D.W."/>
            <person name="Butchko R.A."/>
            <person name="Chapman S."/>
            <person name="Coulson R."/>
            <person name="Coutinho P.M."/>
            <person name="Danchin E.G."/>
            <person name="Diener A."/>
            <person name="Gale L.R."/>
            <person name="Gardiner D.M."/>
            <person name="Goff S."/>
            <person name="Hammond-Kosack K.E."/>
            <person name="Hilburn K."/>
            <person name="Hua-Van A."/>
            <person name="Jonkers W."/>
            <person name="Kazan K."/>
            <person name="Kodira C.D."/>
            <person name="Koehrsen M."/>
            <person name="Kumar L."/>
            <person name="Lee Y.H."/>
            <person name="Li L."/>
            <person name="Manners J.M."/>
            <person name="Miranda-Saavedra D."/>
            <person name="Mukherjee M."/>
            <person name="Park G."/>
            <person name="Park J."/>
            <person name="Park S.Y."/>
            <person name="Proctor R.H."/>
            <person name="Regev A."/>
            <person name="Ruiz-Roldan M.C."/>
            <person name="Sain D."/>
            <person name="Sakthikumar S."/>
            <person name="Sykes S."/>
            <person name="Schwartz D.C."/>
            <person name="Turgeon B.G."/>
            <person name="Wapinski I."/>
            <person name="Yoder O."/>
            <person name="Young S."/>
            <person name="Zeng Q."/>
            <person name="Zhou S."/>
            <person name="Galagan J."/>
            <person name="Cuomo C.A."/>
            <person name="Kistler H.C."/>
            <person name="Rep M."/>
        </authorList>
    </citation>
    <scope>NUCLEOTIDE SEQUENCE [LARGE SCALE GENOMIC DNA]</scope>
    <source>
        <strain evidence="2">4287</strain>
    </source>
</reference>
<evidence type="ECO:0000313" key="3">
    <source>
        <dbReference type="Proteomes" id="UP000009097"/>
    </source>
</evidence>
<organism evidence="2 3">
    <name type="scientific">Fusarium oxysporum f. sp. lycopersici (strain 4287 / CBS 123668 / FGSC 9935 / NRRL 34936)</name>
    <name type="common">Fusarium vascular wilt of tomato</name>
    <dbReference type="NCBI Taxonomy" id="426428"/>
    <lineage>
        <taxon>Eukaryota</taxon>
        <taxon>Fungi</taxon>
        <taxon>Dikarya</taxon>
        <taxon>Ascomycota</taxon>
        <taxon>Pezizomycotina</taxon>
        <taxon>Sordariomycetes</taxon>
        <taxon>Hypocreomycetidae</taxon>
        <taxon>Hypocreales</taxon>
        <taxon>Nectriaceae</taxon>
        <taxon>Fusarium</taxon>
        <taxon>Fusarium oxysporum species complex</taxon>
    </lineage>
</organism>
<evidence type="ECO:0000256" key="1">
    <source>
        <dbReference type="SAM" id="MobiDB-lite"/>
    </source>
</evidence>
<dbReference type="RefSeq" id="XP_018252128.1">
    <property type="nucleotide sequence ID" value="XM_018401385.1"/>
</dbReference>
<dbReference type="KEGG" id="fox:FOXG_21042"/>
<dbReference type="OrthoDB" id="10290895at2759"/>
<dbReference type="Proteomes" id="UP000009097">
    <property type="component" value="Unassembled WGS sequence"/>
</dbReference>
<dbReference type="GeneID" id="28961748"/>
<sequence>MFKALVTISASLLEILKHMLLELSYLLNFCNQERRSEEIENCHSSSTRCLVAMESGLSRTSETLALSEAPGTPNFPQSSVIIASSQTSKAPVTRVLVVPRGAELEIKDEGCHISPVLSCLDSNRKTSENKASSSKGLVALEPEPSQIPETGAMPETTGNPAHPHTLEAQASGISVVLYKPDPEQATDAADWQTPPTVVVNPKLTWYDGNMMELEMPSERVLYGTEAVSDFPGIKAFVPIDGSTKAPGDIKLISVTQLFYHESISQGIRRSLATTNVTMEKFSKWEEIKSRIGHI</sequence>
<accession>A0A0J9VTB3</accession>
<protein>
    <submittedName>
        <fullName evidence="2">Uncharacterized protein</fullName>
    </submittedName>
</protein>
<dbReference type="EMBL" id="DS231713">
    <property type="protein sequence ID" value="KNB14083.1"/>
    <property type="molecule type" value="Genomic_DNA"/>
</dbReference>
<dbReference type="VEuPathDB" id="FungiDB:FOXG_21042"/>
<evidence type="ECO:0000313" key="2">
    <source>
        <dbReference type="EMBL" id="KNB14083.1"/>
    </source>
</evidence>